<dbReference type="CDD" id="cd00761">
    <property type="entry name" value="Glyco_tranf_GTA_type"/>
    <property type="match status" value="1"/>
</dbReference>
<name>A0A7Y6BU79_9BACL</name>
<dbReference type="PANTHER" id="PTHR22916:SF3">
    <property type="entry name" value="UDP-GLCNAC:BETAGAL BETA-1,3-N-ACETYLGLUCOSAMINYLTRANSFERASE-LIKE PROTEIN 1"/>
    <property type="match status" value="1"/>
</dbReference>
<gene>
    <name evidence="3" type="ORF">HP552_07590</name>
</gene>
<evidence type="ECO:0000259" key="2">
    <source>
        <dbReference type="Pfam" id="PF00535"/>
    </source>
</evidence>
<evidence type="ECO:0000256" key="1">
    <source>
        <dbReference type="ARBA" id="ARBA00006739"/>
    </source>
</evidence>
<reference evidence="3 4" key="1">
    <citation type="submission" date="2020-05" db="EMBL/GenBank/DDBJ databases">
        <title>Genome Sequencing of Type Strains.</title>
        <authorList>
            <person name="Lemaire J.F."/>
            <person name="Inderbitzin P."/>
            <person name="Gregorio O.A."/>
            <person name="Collins S.B."/>
            <person name="Wespe N."/>
            <person name="Knight-Connoni V."/>
        </authorList>
    </citation>
    <scope>NUCLEOTIDE SEQUENCE [LARGE SCALE GENOMIC DNA]</scope>
    <source>
        <strain evidence="3 4">LMG 21957</strain>
    </source>
</reference>
<sequence length="288" mass="33443">MNSPLVSILIPAYNRPDTLRIALESVLEQTYSNLEIIICDDSTNNEVQKMLMPYLHEDVRIKYFKNDKNLYLGNWHKCFNLASGLFVNYLMDDDVFHKEKIERMLYYYQNFENISLVTSYRNIINEQGEILPPIYASRKLYEETRILDGYDLANHMLSRCLNVIGEPTTVLFHKKDLIHPFGTFNGRQYSLLNDVASWLNLLSKGKAVYIADGLSSLRKHQSQNNQELTRTSMTEWLDIVIASRDQGYLHSDVLFRSALHAYRLSIQGRPQIHTDLERIEALLSSLNG</sequence>
<evidence type="ECO:0000313" key="4">
    <source>
        <dbReference type="Proteomes" id="UP000526125"/>
    </source>
</evidence>
<dbReference type="InterPro" id="IPR001173">
    <property type="entry name" value="Glyco_trans_2-like"/>
</dbReference>
<dbReference type="GO" id="GO:0016758">
    <property type="term" value="F:hexosyltransferase activity"/>
    <property type="evidence" value="ECO:0007669"/>
    <property type="project" value="UniProtKB-ARBA"/>
</dbReference>
<evidence type="ECO:0000313" key="3">
    <source>
        <dbReference type="EMBL" id="NUU75102.1"/>
    </source>
</evidence>
<dbReference type="PANTHER" id="PTHR22916">
    <property type="entry name" value="GLYCOSYLTRANSFERASE"/>
    <property type="match status" value="1"/>
</dbReference>
<organism evidence="3 4">
    <name type="scientific">Paenibacillus xylanilyticus</name>
    <dbReference type="NCBI Taxonomy" id="248903"/>
    <lineage>
        <taxon>Bacteria</taxon>
        <taxon>Bacillati</taxon>
        <taxon>Bacillota</taxon>
        <taxon>Bacilli</taxon>
        <taxon>Bacillales</taxon>
        <taxon>Paenibacillaceae</taxon>
        <taxon>Paenibacillus</taxon>
    </lineage>
</organism>
<keyword evidence="3" id="KW-0808">Transferase</keyword>
<dbReference type="Pfam" id="PF00535">
    <property type="entry name" value="Glycos_transf_2"/>
    <property type="match status" value="1"/>
</dbReference>
<proteinExistence type="inferred from homology"/>
<accession>A0A7Y6BU79</accession>
<dbReference type="EMBL" id="JABMCB010000166">
    <property type="protein sequence ID" value="NUU75102.1"/>
    <property type="molecule type" value="Genomic_DNA"/>
</dbReference>
<comment type="caution">
    <text evidence="3">The sequence shown here is derived from an EMBL/GenBank/DDBJ whole genome shotgun (WGS) entry which is preliminary data.</text>
</comment>
<dbReference type="SUPFAM" id="SSF53448">
    <property type="entry name" value="Nucleotide-diphospho-sugar transferases"/>
    <property type="match status" value="1"/>
</dbReference>
<dbReference type="Gene3D" id="3.90.550.10">
    <property type="entry name" value="Spore Coat Polysaccharide Biosynthesis Protein SpsA, Chain A"/>
    <property type="match status" value="1"/>
</dbReference>
<dbReference type="RefSeq" id="WP_175394952.1">
    <property type="nucleotide sequence ID" value="NZ_JABMCB010000166.1"/>
</dbReference>
<dbReference type="InterPro" id="IPR029044">
    <property type="entry name" value="Nucleotide-diphossugar_trans"/>
</dbReference>
<protein>
    <submittedName>
        <fullName evidence="3">Glycosyltransferase family 2 protein</fullName>
    </submittedName>
</protein>
<comment type="similarity">
    <text evidence="1">Belongs to the glycosyltransferase 2 family.</text>
</comment>
<feature type="domain" description="Glycosyltransferase 2-like" evidence="2">
    <location>
        <begin position="7"/>
        <end position="134"/>
    </location>
</feature>
<dbReference type="AlphaFoldDB" id="A0A7Y6BU79"/>
<keyword evidence="4" id="KW-1185">Reference proteome</keyword>
<dbReference type="Proteomes" id="UP000526125">
    <property type="component" value="Unassembled WGS sequence"/>
</dbReference>